<proteinExistence type="predicted"/>
<keyword evidence="3" id="KW-1185">Reference proteome</keyword>
<reference evidence="2 3" key="1">
    <citation type="submission" date="2016-03" db="EMBL/GenBank/DDBJ databases">
        <title>Whole genome sequencing of Grifola frondosa 9006-11.</title>
        <authorList>
            <person name="Min B."/>
            <person name="Park H."/>
            <person name="Kim J.-G."/>
            <person name="Cho H."/>
            <person name="Oh Y.-L."/>
            <person name="Kong W.-S."/>
            <person name="Choi I.-G."/>
        </authorList>
    </citation>
    <scope>NUCLEOTIDE SEQUENCE [LARGE SCALE GENOMIC DNA]</scope>
    <source>
        <strain evidence="2 3">9006-11</strain>
    </source>
</reference>
<dbReference type="AlphaFoldDB" id="A0A1C7M3A2"/>
<gene>
    <name evidence="2" type="ORF">A0H81_09544</name>
</gene>
<feature type="region of interest" description="Disordered" evidence="1">
    <location>
        <begin position="146"/>
        <end position="178"/>
    </location>
</feature>
<organism evidence="2 3">
    <name type="scientific">Grifola frondosa</name>
    <name type="common">Maitake</name>
    <name type="synonym">Polyporus frondosus</name>
    <dbReference type="NCBI Taxonomy" id="5627"/>
    <lineage>
        <taxon>Eukaryota</taxon>
        <taxon>Fungi</taxon>
        <taxon>Dikarya</taxon>
        <taxon>Basidiomycota</taxon>
        <taxon>Agaricomycotina</taxon>
        <taxon>Agaricomycetes</taxon>
        <taxon>Polyporales</taxon>
        <taxon>Grifolaceae</taxon>
        <taxon>Grifola</taxon>
    </lineage>
</organism>
<comment type="caution">
    <text evidence="2">The sequence shown here is derived from an EMBL/GenBank/DDBJ whole genome shotgun (WGS) entry which is preliminary data.</text>
</comment>
<dbReference type="Proteomes" id="UP000092993">
    <property type="component" value="Unassembled WGS sequence"/>
</dbReference>
<accession>A0A1C7M3A2</accession>
<sequence length="178" mass="20253">MPFDHMTVHLANSIVSPFARERNPSSSSMRNFTDEYKFSPSRLFCMTFRVSAGMLLRKQDGPYQDWFIGPKMDTMSTRRLRELVINDAIDVLAHFEIMRRFAERIDSDYDMKDHDVWSEYVSFAVATAFATHVMDGNAEDAEEAVGGVADWSDGRPWNAEQAGPSTPTPFRSGKAVRK</sequence>
<name>A0A1C7M3A2_GRIFR</name>
<dbReference type="EMBL" id="LUGG01000013">
    <property type="protein sequence ID" value="OBZ70896.1"/>
    <property type="molecule type" value="Genomic_DNA"/>
</dbReference>
<protein>
    <submittedName>
        <fullName evidence="2">Uncharacterized protein</fullName>
    </submittedName>
</protein>
<evidence type="ECO:0000256" key="1">
    <source>
        <dbReference type="SAM" id="MobiDB-lite"/>
    </source>
</evidence>
<evidence type="ECO:0000313" key="3">
    <source>
        <dbReference type="Proteomes" id="UP000092993"/>
    </source>
</evidence>
<evidence type="ECO:0000313" key="2">
    <source>
        <dbReference type="EMBL" id="OBZ70896.1"/>
    </source>
</evidence>